<protein>
    <recommendedName>
        <fullName evidence="2">DUF1573 domain-containing protein</fullName>
    </recommendedName>
</protein>
<dbReference type="InterPro" id="IPR011467">
    <property type="entry name" value="DUF1573"/>
</dbReference>
<evidence type="ECO:0000313" key="1">
    <source>
        <dbReference type="EMBL" id="MPM10238.1"/>
    </source>
</evidence>
<dbReference type="EMBL" id="VSSQ01001668">
    <property type="protein sequence ID" value="MPM10238.1"/>
    <property type="molecule type" value="Genomic_DNA"/>
</dbReference>
<dbReference type="PANTHER" id="PTHR37833:SF1">
    <property type="entry name" value="SIGNAL PEPTIDE PROTEIN"/>
    <property type="match status" value="1"/>
</dbReference>
<dbReference type="Gene3D" id="2.60.40.10">
    <property type="entry name" value="Immunoglobulins"/>
    <property type="match status" value="1"/>
</dbReference>
<dbReference type="InterPro" id="IPR013783">
    <property type="entry name" value="Ig-like_fold"/>
</dbReference>
<sequence>MKRIIFSALLLCLPLIYLGAQNVASGPVISFEKLTHDFGDVKQGTPVTYDFVFTNTGKEPLLLSEPRSSCGCTVPSYPKEPIMPGQKKSIKITFDAEKAGPFNKQVNILSNAENSPVVIVIKGNVI</sequence>
<name>A0A644X375_9ZZZZ</name>
<gene>
    <name evidence="1" type="ORF">SDC9_56566</name>
</gene>
<dbReference type="AlphaFoldDB" id="A0A644X375"/>
<dbReference type="PANTHER" id="PTHR37833">
    <property type="entry name" value="LIPOPROTEIN-RELATED"/>
    <property type="match status" value="1"/>
</dbReference>
<proteinExistence type="predicted"/>
<reference evidence="1" key="1">
    <citation type="submission" date="2019-08" db="EMBL/GenBank/DDBJ databases">
        <authorList>
            <person name="Kucharzyk K."/>
            <person name="Murdoch R.W."/>
            <person name="Higgins S."/>
            <person name="Loffler F."/>
        </authorList>
    </citation>
    <scope>NUCLEOTIDE SEQUENCE</scope>
</reference>
<organism evidence="1">
    <name type="scientific">bioreactor metagenome</name>
    <dbReference type="NCBI Taxonomy" id="1076179"/>
    <lineage>
        <taxon>unclassified sequences</taxon>
        <taxon>metagenomes</taxon>
        <taxon>ecological metagenomes</taxon>
    </lineage>
</organism>
<comment type="caution">
    <text evidence="1">The sequence shown here is derived from an EMBL/GenBank/DDBJ whole genome shotgun (WGS) entry which is preliminary data.</text>
</comment>
<accession>A0A644X375</accession>
<evidence type="ECO:0008006" key="2">
    <source>
        <dbReference type="Google" id="ProtNLM"/>
    </source>
</evidence>
<dbReference type="Pfam" id="PF07610">
    <property type="entry name" value="DUF1573"/>
    <property type="match status" value="1"/>
</dbReference>